<keyword evidence="4" id="KW-0732">Signal</keyword>
<evidence type="ECO:0000256" key="1">
    <source>
        <dbReference type="ARBA" id="ARBA00004613"/>
    </source>
</evidence>
<evidence type="ECO:0000256" key="9">
    <source>
        <dbReference type="ARBA" id="ARBA00036320"/>
    </source>
</evidence>
<dbReference type="Gene3D" id="2.40.10.10">
    <property type="entry name" value="Trypsin-like serine proteases"/>
    <property type="match status" value="1"/>
</dbReference>
<organism evidence="14 15">
    <name type="scientific">Neogobius melanostomus</name>
    <name type="common">round goby</name>
    <dbReference type="NCBI Taxonomy" id="47308"/>
    <lineage>
        <taxon>Eukaryota</taxon>
        <taxon>Metazoa</taxon>
        <taxon>Chordata</taxon>
        <taxon>Craniata</taxon>
        <taxon>Vertebrata</taxon>
        <taxon>Euteleostomi</taxon>
        <taxon>Actinopterygii</taxon>
        <taxon>Neopterygii</taxon>
        <taxon>Teleostei</taxon>
        <taxon>Neoteleostei</taxon>
        <taxon>Acanthomorphata</taxon>
        <taxon>Gobiaria</taxon>
        <taxon>Gobiiformes</taxon>
        <taxon>Gobioidei</taxon>
        <taxon>Gobiidae</taxon>
        <taxon>Benthophilinae</taxon>
        <taxon>Neogobiini</taxon>
        <taxon>Neogobius</taxon>
    </lineage>
</organism>
<dbReference type="FunFam" id="2.40.10.10:FF:000054">
    <property type="entry name" value="Complement C1r subcomponent"/>
    <property type="match status" value="1"/>
</dbReference>
<name>A0A8C6UYS6_9GOBI</name>
<comment type="subcellular location">
    <subcellularLocation>
        <location evidence="1">Secreted</location>
    </subcellularLocation>
</comment>
<dbReference type="PANTHER" id="PTHR24264">
    <property type="entry name" value="TRYPSIN-RELATED"/>
    <property type="match status" value="1"/>
</dbReference>
<sequence>YHCDEPYYSLPHGAMNGNFRCEADGKWRAVDDFGLIPICLPVCGKPRVDFSVTQRIIGGNDAPQGSIPWQVRISGGGGGMLIADRWVLTGALVLSPNMKPIPTNEMFWGTNNWTDLPVPNAIAASVHLHPGYNNPAHLNFDNDIALIKLPAPVTFNQFVMPICLPPENSTLQDGIVGGYTLSKKLQYVHLPVVDPRACSKSLDIIRRTMSDVPEESHNMFCAGFPDGKKDSCQGDVGGPFALWSNDHYWAAGIMSWGVGCAEAGRYGFHTRVSNYVDWIHKTMKEN</sequence>
<dbReference type="GO" id="GO:0006508">
    <property type="term" value="P:proteolysis"/>
    <property type="evidence" value="ECO:0007669"/>
    <property type="project" value="UniProtKB-KW"/>
</dbReference>
<evidence type="ECO:0000256" key="5">
    <source>
        <dbReference type="ARBA" id="ARBA00022801"/>
    </source>
</evidence>
<dbReference type="PRINTS" id="PR00722">
    <property type="entry name" value="CHYMOTRYPSIN"/>
</dbReference>
<reference evidence="14" key="2">
    <citation type="submission" date="2025-09" db="UniProtKB">
        <authorList>
            <consortium name="Ensembl"/>
        </authorList>
    </citation>
    <scope>IDENTIFICATION</scope>
</reference>
<keyword evidence="7" id="KW-1015">Disulfide bond</keyword>
<keyword evidence="2" id="KW-0964">Secreted</keyword>
<dbReference type="AlphaFoldDB" id="A0A8C6UYS6"/>
<dbReference type="SUPFAM" id="SSF57535">
    <property type="entry name" value="Complement control module/SCR domain"/>
    <property type="match status" value="1"/>
</dbReference>
<dbReference type="EC" id="3.4.21.4" evidence="10"/>
<dbReference type="PROSITE" id="PS50240">
    <property type="entry name" value="TRYPSIN_DOM"/>
    <property type="match status" value="1"/>
</dbReference>
<comment type="catalytic activity">
    <reaction evidence="9">
        <text>Preferential cleavage: Arg-|-Xaa, Lys-|-Xaa.</text>
        <dbReference type="EC" id="3.4.21.4"/>
    </reaction>
</comment>
<evidence type="ECO:0000256" key="3">
    <source>
        <dbReference type="ARBA" id="ARBA00022670"/>
    </source>
</evidence>
<evidence type="ECO:0000259" key="13">
    <source>
        <dbReference type="PROSITE" id="PS50923"/>
    </source>
</evidence>
<feature type="domain" description="Peptidase S1" evidence="12">
    <location>
        <begin position="56"/>
        <end position="284"/>
    </location>
</feature>
<dbReference type="Proteomes" id="UP000694523">
    <property type="component" value="Unplaced"/>
</dbReference>
<dbReference type="PROSITE" id="PS50923">
    <property type="entry name" value="SUSHI"/>
    <property type="match status" value="1"/>
</dbReference>
<dbReference type="GO" id="GO:0004252">
    <property type="term" value="F:serine-type endopeptidase activity"/>
    <property type="evidence" value="ECO:0007669"/>
    <property type="project" value="UniProtKB-EC"/>
</dbReference>
<evidence type="ECO:0000256" key="10">
    <source>
        <dbReference type="ARBA" id="ARBA00038868"/>
    </source>
</evidence>
<reference evidence="14" key="1">
    <citation type="submission" date="2025-08" db="UniProtKB">
        <authorList>
            <consortium name="Ensembl"/>
        </authorList>
    </citation>
    <scope>IDENTIFICATION</scope>
</reference>
<keyword evidence="11" id="KW-0768">Sushi</keyword>
<evidence type="ECO:0000256" key="7">
    <source>
        <dbReference type="ARBA" id="ARBA00023157"/>
    </source>
</evidence>
<dbReference type="Pfam" id="PF00089">
    <property type="entry name" value="Trypsin"/>
    <property type="match status" value="1"/>
</dbReference>
<proteinExistence type="predicted"/>
<evidence type="ECO:0000256" key="8">
    <source>
        <dbReference type="ARBA" id="ARBA00023180"/>
    </source>
</evidence>
<protein>
    <recommendedName>
        <fullName evidence="10">trypsin</fullName>
        <ecNumber evidence="10">3.4.21.4</ecNumber>
    </recommendedName>
</protein>
<dbReference type="SUPFAM" id="SSF50494">
    <property type="entry name" value="Trypsin-like serine proteases"/>
    <property type="match status" value="1"/>
</dbReference>
<keyword evidence="6" id="KW-0720">Serine protease</keyword>
<evidence type="ECO:0000259" key="12">
    <source>
        <dbReference type="PROSITE" id="PS50240"/>
    </source>
</evidence>
<dbReference type="InterPro" id="IPR009003">
    <property type="entry name" value="Peptidase_S1_PA"/>
</dbReference>
<comment type="caution">
    <text evidence="11">Lacks conserved residue(s) required for the propagation of feature annotation.</text>
</comment>
<dbReference type="Ensembl" id="ENSNMLT00000045014.1">
    <property type="protein sequence ID" value="ENSNMLP00000040474.1"/>
    <property type="gene ID" value="ENSNMLG00000024838.1"/>
</dbReference>
<dbReference type="InterPro" id="IPR000436">
    <property type="entry name" value="Sushi_SCR_CCP_dom"/>
</dbReference>
<dbReference type="CDD" id="cd00190">
    <property type="entry name" value="Tryp_SPc"/>
    <property type="match status" value="1"/>
</dbReference>
<evidence type="ECO:0000256" key="6">
    <source>
        <dbReference type="ARBA" id="ARBA00022825"/>
    </source>
</evidence>
<evidence type="ECO:0000256" key="11">
    <source>
        <dbReference type="PROSITE-ProRule" id="PRU00302"/>
    </source>
</evidence>
<evidence type="ECO:0000256" key="4">
    <source>
        <dbReference type="ARBA" id="ARBA00022729"/>
    </source>
</evidence>
<keyword evidence="15" id="KW-1185">Reference proteome</keyword>
<keyword evidence="8" id="KW-0325">Glycoprotein</keyword>
<dbReference type="SMART" id="SM00020">
    <property type="entry name" value="Tryp_SPc"/>
    <property type="match status" value="1"/>
</dbReference>
<accession>A0A8C6UYS6</accession>
<dbReference type="InterPro" id="IPR001254">
    <property type="entry name" value="Trypsin_dom"/>
</dbReference>
<dbReference type="InterPro" id="IPR035976">
    <property type="entry name" value="Sushi/SCR/CCP_sf"/>
</dbReference>
<feature type="domain" description="Sushi" evidence="13">
    <location>
        <begin position="1"/>
        <end position="41"/>
    </location>
</feature>
<dbReference type="InterPro" id="IPR043504">
    <property type="entry name" value="Peptidase_S1_PA_chymotrypsin"/>
</dbReference>
<keyword evidence="5" id="KW-0378">Hydrolase</keyword>
<dbReference type="Gene3D" id="2.10.70.10">
    <property type="entry name" value="Complement Module, domain 1"/>
    <property type="match status" value="1"/>
</dbReference>
<dbReference type="InterPro" id="IPR050127">
    <property type="entry name" value="Serine_Proteases_S1"/>
</dbReference>
<keyword evidence="3" id="KW-0645">Protease</keyword>
<evidence type="ECO:0000313" key="14">
    <source>
        <dbReference type="Ensembl" id="ENSNMLP00000040474.1"/>
    </source>
</evidence>
<dbReference type="InterPro" id="IPR001314">
    <property type="entry name" value="Peptidase_S1A"/>
</dbReference>
<evidence type="ECO:0000256" key="2">
    <source>
        <dbReference type="ARBA" id="ARBA00022525"/>
    </source>
</evidence>
<dbReference type="PANTHER" id="PTHR24264:SF65">
    <property type="entry name" value="SRCR DOMAIN-CONTAINING PROTEIN"/>
    <property type="match status" value="1"/>
</dbReference>
<evidence type="ECO:0000313" key="15">
    <source>
        <dbReference type="Proteomes" id="UP000694523"/>
    </source>
</evidence>
<dbReference type="GO" id="GO:0005615">
    <property type="term" value="C:extracellular space"/>
    <property type="evidence" value="ECO:0007669"/>
    <property type="project" value="TreeGrafter"/>
</dbReference>